<dbReference type="GO" id="GO:0046872">
    <property type="term" value="F:metal ion binding"/>
    <property type="evidence" value="ECO:0007669"/>
    <property type="project" value="UniProtKB-KW"/>
</dbReference>
<dbReference type="InterPro" id="IPR002509">
    <property type="entry name" value="NODB_dom"/>
</dbReference>
<evidence type="ECO:0000313" key="14">
    <source>
        <dbReference type="Proteomes" id="UP001239445"/>
    </source>
</evidence>
<feature type="signal peptide" evidence="10">
    <location>
        <begin position="1"/>
        <end position="19"/>
    </location>
</feature>
<dbReference type="PANTHER" id="PTHR46471">
    <property type="entry name" value="CHITIN DEACETYLASE"/>
    <property type="match status" value="1"/>
</dbReference>
<feature type="disulfide bond" evidence="8">
    <location>
        <begin position="96"/>
        <end position="108"/>
    </location>
</feature>
<feature type="disulfide bond" evidence="8">
    <location>
        <begin position="101"/>
        <end position="115"/>
    </location>
</feature>
<dbReference type="GO" id="GO:0008061">
    <property type="term" value="F:chitin binding"/>
    <property type="evidence" value="ECO:0007669"/>
    <property type="project" value="UniProtKB-UniRule"/>
</dbReference>
<feature type="domain" description="Chitin-binding type-1" evidence="11">
    <location>
        <begin position="86"/>
        <end position="130"/>
    </location>
</feature>
<protein>
    <recommendedName>
        <fullName evidence="15">Chitin deacetylase</fullName>
    </recommendedName>
</protein>
<dbReference type="InterPro" id="IPR036861">
    <property type="entry name" value="Endochitinase-like_sf"/>
</dbReference>
<keyword evidence="2 8" id="KW-0147">Chitin-binding</keyword>
<feature type="compositionally biased region" description="Low complexity" evidence="9">
    <location>
        <begin position="389"/>
        <end position="403"/>
    </location>
</feature>
<feature type="region of interest" description="Disordered" evidence="9">
    <location>
        <begin position="377"/>
        <end position="403"/>
    </location>
</feature>
<proteinExistence type="predicted"/>
<comment type="caution">
    <text evidence="13">The sequence shown here is derived from an EMBL/GenBank/DDBJ whole genome shotgun (WGS) entry which is preliminary data.</text>
</comment>
<dbReference type="SUPFAM" id="SSF57016">
    <property type="entry name" value="Plant lectins/antimicrobial peptides"/>
    <property type="match status" value="2"/>
</dbReference>
<evidence type="ECO:0000256" key="1">
    <source>
        <dbReference type="ARBA" id="ARBA00001941"/>
    </source>
</evidence>
<dbReference type="CDD" id="cd11618">
    <property type="entry name" value="ChtBD1_1"/>
    <property type="match status" value="1"/>
</dbReference>
<keyword evidence="3" id="KW-0479">Metal-binding</keyword>
<keyword evidence="6" id="KW-0119">Carbohydrate metabolism</keyword>
<gene>
    <name evidence="13" type="ORF">QBC47DRAFT_433673</name>
</gene>
<accession>A0AAJ0B5P1</accession>
<dbReference type="AlphaFoldDB" id="A0AAJ0B5P1"/>
<dbReference type="EMBL" id="MU839841">
    <property type="protein sequence ID" value="KAK1751690.1"/>
    <property type="molecule type" value="Genomic_DNA"/>
</dbReference>
<dbReference type="SMART" id="SM00270">
    <property type="entry name" value="ChtBD1"/>
    <property type="match status" value="2"/>
</dbReference>
<keyword evidence="5" id="KW-0378">Hydrolase</keyword>
<sequence length="529" mass="56942">MRFSYALLTAASWAGLAAAHGDDHGEQHLPKLLGARRFLADMKMRRAAGVQLPPVGPAPQAPSRQPVKRSGPGPLRKRQDDDENTDGNCGPGIGSCSPGYCCSPEGWCGKGLDYCQAPDCQINYGSGCDGNQKPKGQDTSSIPRPKLGSVLYGGAGIYDCVKNGDIALTFDDGPYIYTNTLLDKLKSYGAKATFFITGNNLGKGMINDPSTIYPAIIRRMHAEGHQIASHTWSHQNASQLTNTQFTNQMVWNEIALNSILGFFPAYMRPPFSICERNCQNILSTLGYHAIYFDLDTAGYLNDSPKMIQNSKNIWDQAMRTSNPARDSFLQIEHDIHAQTVNNLTDYILTSLFQNGWRSVTVGECLGDPVDNWYRKGPDNSITVPTGKTPPGASSSAPPPRSTVTIRTTISRSSISTRSTIPFPTTTARGQPGTTIRTTVVQQPTPVDPGPGVGTRSTIPLRPTSTRGPSTDGLCGNGATCSGTRYGACCSAFGYCGTGSDFCSLDNGCQSAWGYCEGSLQPDSPYPKRM</sequence>
<dbReference type="PROSITE" id="PS51677">
    <property type="entry name" value="NODB"/>
    <property type="match status" value="1"/>
</dbReference>
<dbReference type="PANTHER" id="PTHR46471:SF2">
    <property type="entry name" value="CHITIN DEACETYLASE-RELATED"/>
    <property type="match status" value="1"/>
</dbReference>
<feature type="domain" description="Chitin-binding type-1" evidence="11">
    <location>
        <begin position="471"/>
        <end position="517"/>
    </location>
</feature>
<dbReference type="PROSITE" id="PS00026">
    <property type="entry name" value="CHIT_BIND_I_1"/>
    <property type="match status" value="1"/>
</dbReference>
<feature type="disulfide bond" evidence="8">
    <location>
        <begin position="488"/>
        <end position="502"/>
    </location>
</feature>
<dbReference type="Gene3D" id="3.30.60.10">
    <property type="entry name" value="Endochitinase-like"/>
    <property type="match status" value="2"/>
</dbReference>
<keyword evidence="14" id="KW-1185">Reference proteome</keyword>
<feature type="region of interest" description="Disordered" evidence="9">
    <location>
        <begin position="50"/>
        <end position="89"/>
    </location>
</feature>
<dbReference type="InterPro" id="IPR018371">
    <property type="entry name" value="Chitin-binding_1_CS"/>
</dbReference>
<evidence type="ECO:0000256" key="9">
    <source>
        <dbReference type="SAM" id="MobiDB-lite"/>
    </source>
</evidence>
<dbReference type="InterPro" id="IPR011330">
    <property type="entry name" value="Glyco_hydro/deAcase_b/a-brl"/>
</dbReference>
<feature type="disulfide bond" evidence="8">
    <location>
        <begin position="474"/>
        <end position="489"/>
    </location>
</feature>
<dbReference type="Pfam" id="PF01522">
    <property type="entry name" value="Polysacc_deac_1"/>
    <property type="match status" value="1"/>
</dbReference>
<evidence type="ECO:0000256" key="3">
    <source>
        <dbReference type="ARBA" id="ARBA00022723"/>
    </source>
</evidence>
<evidence type="ECO:0008006" key="15">
    <source>
        <dbReference type="Google" id="ProtNLM"/>
    </source>
</evidence>
<comment type="cofactor">
    <cofactor evidence="1">
        <name>Co(2+)</name>
        <dbReference type="ChEBI" id="CHEBI:48828"/>
    </cofactor>
</comment>
<dbReference type="Gene3D" id="3.20.20.370">
    <property type="entry name" value="Glycoside hydrolase/deacetylase"/>
    <property type="match status" value="1"/>
</dbReference>
<evidence type="ECO:0000256" key="10">
    <source>
        <dbReference type="SAM" id="SignalP"/>
    </source>
</evidence>
<keyword evidence="7" id="KW-0170">Cobalt</keyword>
<dbReference type="CDD" id="cd00035">
    <property type="entry name" value="ChtBD1"/>
    <property type="match status" value="1"/>
</dbReference>
<evidence type="ECO:0000256" key="2">
    <source>
        <dbReference type="ARBA" id="ARBA00022669"/>
    </source>
</evidence>
<dbReference type="Proteomes" id="UP001239445">
    <property type="component" value="Unassembled WGS sequence"/>
</dbReference>
<feature type="chain" id="PRO_5042615631" description="Chitin deacetylase" evidence="10">
    <location>
        <begin position="20"/>
        <end position="529"/>
    </location>
</feature>
<name>A0AAJ0B5P1_9PEZI</name>
<keyword evidence="8" id="KW-1015">Disulfide bond</keyword>
<reference evidence="13" key="1">
    <citation type="submission" date="2023-06" db="EMBL/GenBank/DDBJ databases">
        <title>Genome-scale phylogeny and comparative genomics of the fungal order Sordariales.</title>
        <authorList>
            <consortium name="Lawrence Berkeley National Laboratory"/>
            <person name="Hensen N."/>
            <person name="Bonometti L."/>
            <person name="Westerberg I."/>
            <person name="Brannstrom I.O."/>
            <person name="Guillou S."/>
            <person name="Cros-Aarteil S."/>
            <person name="Calhoun S."/>
            <person name="Haridas S."/>
            <person name="Kuo A."/>
            <person name="Mondo S."/>
            <person name="Pangilinan J."/>
            <person name="Riley R."/>
            <person name="Labutti K."/>
            <person name="Andreopoulos B."/>
            <person name="Lipzen A."/>
            <person name="Chen C."/>
            <person name="Yanf M."/>
            <person name="Daum C."/>
            <person name="Ng V."/>
            <person name="Clum A."/>
            <person name="Steindorff A."/>
            <person name="Ohm R."/>
            <person name="Martin F."/>
            <person name="Silar P."/>
            <person name="Natvig D."/>
            <person name="Lalanne C."/>
            <person name="Gautier V."/>
            <person name="Ament-Velasquez S.L."/>
            <person name="Kruys A."/>
            <person name="Hutchinson M.I."/>
            <person name="Powell A.J."/>
            <person name="Barry K."/>
            <person name="Miller A.N."/>
            <person name="Grigoriev I.V."/>
            <person name="Debuchy R."/>
            <person name="Gladieux P."/>
            <person name="Thoren M.H."/>
            <person name="Johannesson H."/>
        </authorList>
    </citation>
    <scope>NUCLEOTIDE SEQUENCE</scope>
    <source>
        <strain evidence="13">PSN4</strain>
    </source>
</reference>
<evidence type="ECO:0000256" key="5">
    <source>
        <dbReference type="ARBA" id="ARBA00022801"/>
    </source>
</evidence>
<dbReference type="InterPro" id="IPR001002">
    <property type="entry name" value="Chitin-bd_1"/>
</dbReference>
<dbReference type="CDD" id="cd10951">
    <property type="entry name" value="CE4_ClCDA_like"/>
    <property type="match status" value="1"/>
</dbReference>
<evidence type="ECO:0000259" key="11">
    <source>
        <dbReference type="PROSITE" id="PS50941"/>
    </source>
</evidence>
<organism evidence="13 14">
    <name type="scientific">Echria macrotheca</name>
    <dbReference type="NCBI Taxonomy" id="438768"/>
    <lineage>
        <taxon>Eukaryota</taxon>
        <taxon>Fungi</taxon>
        <taxon>Dikarya</taxon>
        <taxon>Ascomycota</taxon>
        <taxon>Pezizomycotina</taxon>
        <taxon>Sordariomycetes</taxon>
        <taxon>Sordariomycetidae</taxon>
        <taxon>Sordariales</taxon>
        <taxon>Schizotheciaceae</taxon>
        <taxon>Echria</taxon>
    </lineage>
</organism>
<evidence type="ECO:0000256" key="8">
    <source>
        <dbReference type="PROSITE-ProRule" id="PRU00261"/>
    </source>
</evidence>
<dbReference type="GO" id="GO:0016810">
    <property type="term" value="F:hydrolase activity, acting on carbon-nitrogen (but not peptide) bonds"/>
    <property type="evidence" value="ECO:0007669"/>
    <property type="project" value="InterPro"/>
</dbReference>
<dbReference type="PROSITE" id="PS50941">
    <property type="entry name" value="CHIT_BIND_I_2"/>
    <property type="match status" value="2"/>
</dbReference>
<evidence type="ECO:0000313" key="13">
    <source>
        <dbReference type="EMBL" id="KAK1751690.1"/>
    </source>
</evidence>
<dbReference type="GO" id="GO:0005975">
    <property type="term" value="P:carbohydrate metabolic process"/>
    <property type="evidence" value="ECO:0007669"/>
    <property type="project" value="InterPro"/>
</dbReference>
<dbReference type="SUPFAM" id="SSF88713">
    <property type="entry name" value="Glycoside hydrolase/deacetylase"/>
    <property type="match status" value="1"/>
</dbReference>
<feature type="domain" description="NodB homology" evidence="12">
    <location>
        <begin position="164"/>
        <end position="359"/>
    </location>
</feature>
<comment type="caution">
    <text evidence="8">Lacks conserved residue(s) required for the propagation of feature annotation.</text>
</comment>
<evidence type="ECO:0000256" key="6">
    <source>
        <dbReference type="ARBA" id="ARBA00023277"/>
    </source>
</evidence>
<keyword evidence="4 10" id="KW-0732">Signal</keyword>
<evidence type="ECO:0000259" key="12">
    <source>
        <dbReference type="PROSITE" id="PS51677"/>
    </source>
</evidence>
<feature type="region of interest" description="Disordered" evidence="9">
    <location>
        <begin position="440"/>
        <end position="469"/>
    </location>
</feature>
<evidence type="ECO:0000256" key="7">
    <source>
        <dbReference type="ARBA" id="ARBA00023285"/>
    </source>
</evidence>
<evidence type="ECO:0000256" key="4">
    <source>
        <dbReference type="ARBA" id="ARBA00022729"/>
    </source>
</evidence>